<evidence type="ECO:0000256" key="2">
    <source>
        <dbReference type="ARBA" id="ARBA00022448"/>
    </source>
</evidence>
<evidence type="ECO:0000313" key="7">
    <source>
        <dbReference type="Proteomes" id="UP000217895"/>
    </source>
</evidence>
<dbReference type="GO" id="GO:0030313">
    <property type="term" value="C:cell envelope"/>
    <property type="evidence" value="ECO:0007669"/>
    <property type="project" value="UniProtKB-SubCell"/>
</dbReference>
<dbReference type="PRINTS" id="PR00690">
    <property type="entry name" value="ADHESNFAMILY"/>
</dbReference>
<dbReference type="GO" id="GO:0030001">
    <property type="term" value="P:metal ion transport"/>
    <property type="evidence" value="ECO:0007669"/>
    <property type="project" value="InterPro"/>
</dbReference>
<dbReference type="AlphaFoldDB" id="A0A1Z4JNS7"/>
<dbReference type="PRINTS" id="PR00691">
    <property type="entry name" value="ADHESINB"/>
</dbReference>
<gene>
    <name evidence="6" type="ORF">NIES2135_51760</name>
</gene>
<name>A0A1Z4JNS7_LEPBY</name>
<reference evidence="6 7" key="1">
    <citation type="submission" date="2017-06" db="EMBL/GenBank/DDBJ databases">
        <title>Genome sequencing of cyanobaciteial culture collection at National Institute for Environmental Studies (NIES).</title>
        <authorList>
            <person name="Hirose Y."/>
            <person name="Shimura Y."/>
            <person name="Fujisawa T."/>
            <person name="Nakamura Y."/>
            <person name="Kawachi M."/>
        </authorList>
    </citation>
    <scope>NUCLEOTIDE SEQUENCE [LARGE SCALE GENOMIC DNA]</scope>
    <source>
        <strain evidence="6 7">NIES-2135</strain>
    </source>
</reference>
<dbReference type="Pfam" id="PF01297">
    <property type="entry name" value="ZnuA"/>
    <property type="match status" value="1"/>
</dbReference>
<accession>A0A1Z4JNS7</accession>
<dbReference type="GO" id="GO:0046872">
    <property type="term" value="F:metal ion binding"/>
    <property type="evidence" value="ECO:0007669"/>
    <property type="project" value="UniProtKB-KW"/>
</dbReference>
<dbReference type="InterPro" id="IPR050492">
    <property type="entry name" value="Bact_metal-bind_prot9"/>
</dbReference>
<evidence type="ECO:0000256" key="3">
    <source>
        <dbReference type="ARBA" id="ARBA00022723"/>
    </source>
</evidence>
<keyword evidence="7" id="KW-1185">Reference proteome</keyword>
<dbReference type="GO" id="GO:0007155">
    <property type="term" value="P:cell adhesion"/>
    <property type="evidence" value="ECO:0007669"/>
    <property type="project" value="InterPro"/>
</dbReference>
<dbReference type="InterPro" id="IPR006127">
    <property type="entry name" value="ZnuA-like"/>
</dbReference>
<evidence type="ECO:0000313" key="6">
    <source>
        <dbReference type="EMBL" id="BAY58303.1"/>
    </source>
</evidence>
<keyword evidence="3" id="KW-0479">Metal-binding</keyword>
<sequence>MATISIALSGFACTPQSSSTHQAASTPQASPRLEGVPKVVATNTILCDLTKQIAAATVNLTCLVKPGADPHIYQATPEDRKAIEQANLVLYGGYNFEPTLIKLIQASSNSAPKVAVNELAVPKPQQFEEDGQTETDPHVWHNAQNGVRIAEVIRDNLANIAPNNATLYADNAKKVTGEISQIDSWIKTQINSIPQASRTLVTTHDALGYYSQAYNIPVAALEGISTEEKPTAAKVKELVGEIQKKKVPTIYAELSINPQVIQTVANEANVKVAEEEIYADGLGEAGSRGETYQKMLIANTKAIVEGLRGQFTPFQAK</sequence>
<protein>
    <submittedName>
        <fullName evidence="6">ABC-type metal ion transporter, periplasmic subunit</fullName>
    </submittedName>
</protein>
<dbReference type="SUPFAM" id="SSF53807">
    <property type="entry name" value="Helical backbone' metal receptor"/>
    <property type="match status" value="1"/>
</dbReference>
<evidence type="ECO:0000256" key="4">
    <source>
        <dbReference type="ARBA" id="ARBA00022729"/>
    </source>
</evidence>
<dbReference type="Proteomes" id="UP000217895">
    <property type="component" value="Chromosome"/>
</dbReference>
<dbReference type="EMBL" id="AP018203">
    <property type="protein sequence ID" value="BAY58303.1"/>
    <property type="molecule type" value="Genomic_DNA"/>
</dbReference>
<dbReference type="InterPro" id="IPR006129">
    <property type="entry name" value="AdhesinB"/>
</dbReference>
<proteinExistence type="inferred from homology"/>
<organism evidence="6 7">
    <name type="scientific">Leptolyngbya boryana NIES-2135</name>
    <dbReference type="NCBI Taxonomy" id="1973484"/>
    <lineage>
        <taxon>Bacteria</taxon>
        <taxon>Bacillati</taxon>
        <taxon>Cyanobacteriota</taxon>
        <taxon>Cyanophyceae</taxon>
        <taxon>Leptolyngbyales</taxon>
        <taxon>Leptolyngbyaceae</taxon>
        <taxon>Leptolyngbya group</taxon>
        <taxon>Leptolyngbya</taxon>
    </lineage>
</organism>
<dbReference type="PANTHER" id="PTHR42953:SF1">
    <property type="entry name" value="METAL-BINDING PROTEIN HI_0362-RELATED"/>
    <property type="match status" value="1"/>
</dbReference>
<evidence type="ECO:0000256" key="1">
    <source>
        <dbReference type="ARBA" id="ARBA00004196"/>
    </source>
</evidence>
<keyword evidence="4" id="KW-0732">Signal</keyword>
<dbReference type="Gene3D" id="3.40.50.1980">
    <property type="entry name" value="Nitrogenase molybdenum iron protein domain"/>
    <property type="match status" value="2"/>
</dbReference>
<evidence type="ECO:0000256" key="5">
    <source>
        <dbReference type="RuleBase" id="RU003512"/>
    </source>
</evidence>
<keyword evidence="2 5" id="KW-0813">Transport</keyword>
<comment type="subcellular location">
    <subcellularLocation>
        <location evidence="1">Cell envelope</location>
    </subcellularLocation>
</comment>
<dbReference type="PANTHER" id="PTHR42953">
    <property type="entry name" value="HIGH-AFFINITY ZINC UPTAKE SYSTEM PROTEIN ZNUA-RELATED"/>
    <property type="match status" value="1"/>
</dbReference>
<dbReference type="InterPro" id="IPR006128">
    <property type="entry name" value="Lipoprotein_PsaA-like"/>
</dbReference>
<comment type="similarity">
    <text evidence="5">Belongs to the bacterial solute-binding protein 9 family.</text>
</comment>